<gene>
    <name evidence="2" type="primary">Herc2</name>
    <name evidence="2" type="ORF">AK812_SmicGene29912</name>
</gene>
<reference evidence="2 3" key="1">
    <citation type="submission" date="2016-02" db="EMBL/GenBank/DDBJ databases">
        <title>Genome analysis of coral dinoflagellate symbionts highlights evolutionary adaptations to a symbiotic lifestyle.</title>
        <authorList>
            <person name="Aranda M."/>
            <person name="Li Y."/>
            <person name="Liew Y.J."/>
            <person name="Baumgarten S."/>
            <person name="Simakov O."/>
            <person name="Wilson M."/>
            <person name="Piel J."/>
            <person name="Ashoor H."/>
            <person name="Bougouffa S."/>
            <person name="Bajic V.B."/>
            <person name="Ryu T."/>
            <person name="Ravasi T."/>
            <person name="Bayer T."/>
            <person name="Micklem G."/>
            <person name="Kim H."/>
            <person name="Bhak J."/>
            <person name="Lajeunesse T.C."/>
            <person name="Voolstra C.R."/>
        </authorList>
    </citation>
    <scope>NUCLEOTIDE SEQUENCE [LARGE SCALE GENOMIC DNA]</scope>
    <source>
        <strain evidence="2 3">CCMP2467</strain>
    </source>
</reference>
<dbReference type="EMBL" id="LSRX01000798">
    <property type="protein sequence ID" value="OLP88717.1"/>
    <property type="molecule type" value="Genomic_DNA"/>
</dbReference>
<comment type="caution">
    <text evidence="2">The sequence shown here is derived from an EMBL/GenBank/DDBJ whole genome shotgun (WGS) entry which is preliminary data.</text>
</comment>
<dbReference type="Proteomes" id="UP000186817">
    <property type="component" value="Unassembled WGS sequence"/>
</dbReference>
<name>A0A1Q9D0P4_SYMMI</name>
<dbReference type="AlphaFoldDB" id="A0A1Q9D0P4"/>
<dbReference type="Gene3D" id="2.130.10.30">
    <property type="entry name" value="Regulator of chromosome condensation 1/beta-lactamase-inhibitor protein II"/>
    <property type="match status" value="2"/>
</dbReference>
<accession>A0A1Q9D0P4</accession>
<dbReference type="InterPro" id="IPR009091">
    <property type="entry name" value="RCC1/BLIP-II"/>
</dbReference>
<dbReference type="SUPFAM" id="SSF50985">
    <property type="entry name" value="RCC1/BLIP-II"/>
    <property type="match status" value="1"/>
</dbReference>
<evidence type="ECO:0000313" key="2">
    <source>
        <dbReference type="EMBL" id="OLP88717.1"/>
    </source>
</evidence>
<keyword evidence="3" id="KW-1185">Reference proteome</keyword>
<dbReference type="InterPro" id="IPR051553">
    <property type="entry name" value="Ran_GTPase-activating"/>
</dbReference>
<dbReference type="PANTHER" id="PTHR45982:SF1">
    <property type="entry name" value="REGULATOR OF CHROMOSOME CONDENSATION"/>
    <property type="match status" value="1"/>
</dbReference>
<dbReference type="PANTHER" id="PTHR45982">
    <property type="entry name" value="REGULATOR OF CHROMOSOME CONDENSATION"/>
    <property type="match status" value="1"/>
</dbReference>
<evidence type="ECO:0000313" key="3">
    <source>
        <dbReference type="Proteomes" id="UP000186817"/>
    </source>
</evidence>
<proteinExistence type="predicted"/>
<organism evidence="2 3">
    <name type="scientific">Symbiodinium microadriaticum</name>
    <name type="common">Dinoflagellate</name>
    <name type="synonym">Zooxanthella microadriatica</name>
    <dbReference type="NCBI Taxonomy" id="2951"/>
    <lineage>
        <taxon>Eukaryota</taxon>
        <taxon>Sar</taxon>
        <taxon>Alveolata</taxon>
        <taxon>Dinophyceae</taxon>
        <taxon>Suessiales</taxon>
        <taxon>Symbiodiniaceae</taxon>
        <taxon>Symbiodinium</taxon>
    </lineage>
</organism>
<sequence length="595" mass="63961">MTDDGRLGRKRSFSLLRCCSRALKRVKDATSAFLSARSSVTIASVRQTPEVTSDPADPAASVPNARQTPEISRQTLDVRQLHGAFLAANKGAFAWCNPAGGVITWGPRSYGGDSSAVRYCLKGVQQIQASDRAFAAILSDGQVVTWGDPEYGADSREVQDRLQGVQQIQATGSSFAAILQDGRVVTWGSPDHGGDSDQVRGRLKDVVQIQATAGGGFAALRADGLVVTWGNPDAGGSSRKVQGLLKGVKQIQATENAFAALLSDGRVVTWGDRNFGGDSRSVQQQLKGVQHIQATAYTFAAVLGDGSVVPWSDENLGGDRRSVRHLKTVCQIQAATKDDMKTMITASFVFVSSASAYAFAAILLDGSVVTWGSCLHGGDSNAVQDQLKAVKKIQSSYHAFAAILGNGRVVTWGHIDFGGDSSEVQDQLQDVQDIQATEQAFAAILEVVIREVTGQLVEWNTAHPDQRVAAYDRLVQINGQKVTGGEIDSMLEKSSTADAYLTVQRPVKRRLTLVRPGKLGVDLHYRKTSTKAWLTNITEGLVLHWNQENPQHIVTAHDRLIAVNGATDLDGVIDQVRQEGTTLVVEVLHYGIGLY</sequence>
<dbReference type="OrthoDB" id="411931at2759"/>
<evidence type="ECO:0000256" key="1">
    <source>
        <dbReference type="SAM" id="MobiDB-lite"/>
    </source>
</evidence>
<feature type="region of interest" description="Disordered" evidence="1">
    <location>
        <begin position="46"/>
        <end position="70"/>
    </location>
</feature>
<protein>
    <submittedName>
        <fullName evidence="2">E3 ubiquitin-protein ligase HERC2</fullName>
    </submittedName>
</protein>